<dbReference type="Pfam" id="PF03466">
    <property type="entry name" value="LysR_substrate"/>
    <property type="match status" value="1"/>
</dbReference>
<feature type="domain" description="HTH lysR-type" evidence="5">
    <location>
        <begin position="5"/>
        <end position="62"/>
    </location>
</feature>
<evidence type="ECO:0000256" key="4">
    <source>
        <dbReference type="ARBA" id="ARBA00023163"/>
    </source>
</evidence>
<comment type="caution">
    <text evidence="6">The sequence shown here is derived from an EMBL/GenBank/DDBJ whole genome shotgun (WGS) entry which is preliminary data.</text>
</comment>
<keyword evidence="3" id="KW-0238">DNA-binding</keyword>
<dbReference type="RefSeq" id="WP_243377125.1">
    <property type="nucleotide sequence ID" value="NZ_JAKZJU020000001.1"/>
</dbReference>
<dbReference type="InterPro" id="IPR036388">
    <property type="entry name" value="WH-like_DNA-bd_sf"/>
</dbReference>
<dbReference type="PANTHER" id="PTHR30537">
    <property type="entry name" value="HTH-TYPE TRANSCRIPTIONAL REGULATOR"/>
    <property type="match status" value="1"/>
</dbReference>
<dbReference type="Pfam" id="PF00126">
    <property type="entry name" value="HTH_1"/>
    <property type="match status" value="1"/>
</dbReference>
<dbReference type="InterPro" id="IPR058163">
    <property type="entry name" value="LysR-type_TF_proteobact-type"/>
</dbReference>
<dbReference type="SUPFAM" id="SSF53850">
    <property type="entry name" value="Periplasmic binding protein-like II"/>
    <property type="match status" value="1"/>
</dbReference>
<protein>
    <submittedName>
        <fullName evidence="6">LysR family transcriptional regulator</fullName>
    </submittedName>
</protein>
<organism evidence="6 7">
    <name type="scientific">Mesosutterella faecium</name>
    <dbReference type="NCBI Taxonomy" id="2925194"/>
    <lineage>
        <taxon>Bacteria</taxon>
        <taxon>Pseudomonadati</taxon>
        <taxon>Pseudomonadota</taxon>
        <taxon>Betaproteobacteria</taxon>
        <taxon>Burkholderiales</taxon>
        <taxon>Sutterellaceae</taxon>
        <taxon>Mesosutterella</taxon>
    </lineage>
</organism>
<keyword evidence="4" id="KW-0804">Transcription</keyword>
<dbReference type="PROSITE" id="PS50931">
    <property type="entry name" value="HTH_LYSR"/>
    <property type="match status" value="1"/>
</dbReference>
<dbReference type="SUPFAM" id="SSF46785">
    <property type="entry name" value="Winged helix' DNA-binding domain"/>
    <property type="match status" value="1"/>
</dbReference>
<dbReference type="PANTHER" id="PTHR30537:SF5">
    <property type="entry name" value="HTH-TYPE TRANSCRIPTIONAL ACTIVATOR TTDR-RELATED"/>
    <property type="match status" value="1"/>
</dbReference>
<evidence type="ECO:0000256" key="1">
    <source>
        <dbReference type="ARBA" id="ARBA00009437"/>
    </source>
</evidence>
<dbReference type="InterPro" id="IPR036390">
    <property type="entry name" value="WH_DNA-bd_sf"/>
</dbReference>
<comment type="similarity">
    <text evidence="1">Belongs to the LysR transcriptional regulatory family.</text>
</comment>
<dbReference type="EMBL" id="JAKZJU020000001">
    <property type="protein sequence ID" value="MDL2059893.1"/>
    <property type="molecule type" value="Genomic_DNA"/>
</dbReference>
<gene>
    <name evidence="6" type="ORF">MUN46_008120</name>
</gene>
<keyword evidence="7" id="KW-1185">Reference proteome</keyword>
<evidence type="ECO:0000313" key="6">
    <source>
        <dbReference type="EMBL" id="MDL2059893.1"/>
    </source>
</evidence>
<name>A0ABT7IND7_9BURK</name>
<proteinExistence type="inferred from homology"/>
<dbReference type="Proteomes" id="UP001165481">
    <property type="component" value="Unassembled WGS sequence"/>
</dbReference>
<evidence type="ECO:0000259" key="5">
    <source>
        <dbReference type="PROSITE" id="PS50931"/>
    </source>
</evidence>
<dbReference type="InterPro" id="IPR000847">
    <property type="entry name" value="LysR_HTH_N"/>
</dbReference>
<dbReference type="Gene3D" id="3.40.190.290">
    <property type="match status" value="1"/>
</dbReference>
<dbReference type="InterPro" id="IPR005119">
    <property type="entry name" value="LysR_subst-bd"/>
</dbReference>
<reference evidence="6" key="1">
    <citation type="submission" date="2023-03" db="EMBL/GenBank/DDBJ databases">
        <title>Mesosutterella sp. nov. isolated from porcine feces.</title>
        <authorList>
            <person name="Yu S."/>
        </authorList>
    </citation>
    <scope>NUCLEOTIDE SEQUENCE</scope>
    <source>
        <strain evidence="6">AGMB02718</strain>
    </source>
</reference>
<sequence length="383" mass="40796">MDALENVSSWRLFLALARTGSLSPAAALEGCTLPAASRTIAQLERALGFPILDRTRRPASLTPRAKELVPAARDFVRAAEALHSAGVRGERQASLRGRFRISLPAGCGRSTYFALLRRLETENPGFSAEILPECGPEGLLTGQADLALMPCRPDPGQLAVFPCGLEYTLLLAAPAYIRRRGRPASIGELARHTVLLQSATSPGFSTRLERGRSVAYLAPSQPCRQGDALFCRSMLLQGEGIALDVGLGALEDELACGRVVPVLEGWHREPWRSAVVCRLRDASRPAFAGLARILSDHAEKTAAERWKRWYAHFGFEDAVAPAADGGPGGPPGVLCGNFPKGTLVHDSLQTLETLCRGRGALRPDCFLPGAGGRSGACGRGCAA</sequence>
<accession>A0ABT7IND7</accession>
<keyword evidence="2" id="KW-0805">Transcription regulation</keyword>
<evidence type="ECO:0000256" key="3">
    <source>
        <dbReference type="ARBA" id="ARBA00023125"/>
    </source>
</evidence>
<evidence type="ECO:0000256" key="2">
    <source>
        <dbReference type="ARBA" id="ARBA00023015"/>
    </source>
</evidence>
<evidence type="ECO:0000313" key="7">
    <source>
        <dbReference type="Proteomes" id="UP001165481"/>
    </source>
</evidence>
<dbReference type="Gene3D" id="1.10.10.10">
    <property type="entry name" value="Winged helix-like DNA-binding domain superfamily/Winged helix DNA-binding domain"/>
    <property type="match status" value="1"/>
</dbReference>